<keyword evidence="10" id="KW-0902">Two-component regulatory system</keyword>
<dbReference type="CDD" id="cd16922">
    <property type="entry name" value="HATPase_EvgS-ArcB-TorS-like"/>
    <property type="match status" value="1"/>
</dbReference>
<comment type="caution">
    <text evidence="19">The sequence shown here is derived from an EMBL/GenBank/DDBJ whole genome shotgun (WGS) entry which is preliminary data.</text>
</comment>
<evidence type="ECO:0000256" key="10">
    <source>
        <dbReference type="ARBA" id="ARBA00023012"/>
    </source>
</evidence>
<keyword evidence="20" id="KW-1185">Reference proteome</keyword>
<dbReference type="SMART" id="SM00073">
    <property type="entry name" value="HPT"/>
    <property type="match status" value="1"/>
</dbReference>
<dbReference type="SUPFAM" id="SSF55874">
    <property type="entry name" value="ATPase domain of HSP90 chaperone/DNA topoisomerase II/histidine kinase"/>
    <property type="match status" value="1"/>
</dbReference>
<feature type="transmembrane region" description="Helical" evidence="15">
    <location>
        <begin position="49"/>
        <end position="71"/>
    </location>
</feature>
<evidence type="ECO:0000313" key="19">
    <source>
        <dbReference type="EMBL" id="MCM2369090.1"/>
    </source>
</evidence>
<dbReference type="CDD" id="cd00082">
    <property type="entry name" value="HisKA"/>
    <property type="match status" value="1"/>
</dbReference>
<evidence type="ECO:0000256" key="6">
    <source>
        <dbReference type="ARBA" id="ARBA00022692"/>
    </source>
</evidence>
<evidence type="ECO:0000256" key="11">
    <source>
        <dbReference type="ARBA" id="ARBA00023136"/>
    </source>
</evidence>
<feature type="transmembrane region" description="Helical" evidence="15">
    <location>
        <begin position="127"/>
        <end position="146"/>
    </location>
</feature>
<dbReference type="SMART" id="SM00388">
    <property type="entry name" value="HisKA"/>
    <property type="match status" value="1"/>
</dbReference>
<feature type="region of interest" description="Disordered" evidence="14">
    <location>
        <begin position="832"/>
        <end position="852"/>
    </location>
</feature>
<dbReference type="EMBL" id="JAMQBK010000002">
    <property type="protein sequence ID" value="MCM2369090.1"/>
    <property type="molecule type" value="Genomic_DNA"/>
</dbReference>
<feature type="domain" description="HPt" evidence="18">
    <location>
        <begin position="867"/>
        <end position="960"/>
    </location>
</feature>
<dbReference type="Pfam" id="PF00512">
    <property type="entry name" value="HisKA"/>
    <property type="match status" value="1"/>
</dbReference>
<keyword evidence="6 15" id="KW-0812">Transmembrane</keyword>
<feature type="domain" description="Response regulatory" evidence="17">
    <location>
        <begin position="550"/>
        <end position="671"/>
    </location>
</feature>
<comment type="subcellular location">
    <subcellularLocation>
        <location evidence="2">Cell membrane</location>
        <topology evidence="2">Multi-pass membrane protein</topology>
    </subcellularLocation>
</comment>
<feature type="domain" description="Response regulatory" evidence="17">
    <location>
        <begin position="694"/>
        <end position="812"/>
    </location>
</feature>
<dbReference type="PANTHER" id="PTHR45339">
    <property type="entry name" value="HYBRID SIGNAL TRANSDUCTION HISTIDINE KINASE J"/>
    <property type="match status" value="1"/>
</dbReference>
<keyword evidence="4" id="KW-1003">Cell membrane</keyword>
<dbReference type="Pfam" id="PF00072">
    <property type="entry name" value="Response_reg"/>
    <property type="match status" value="2"/>
</dbReference>
<feature type="transmembrane region" description="Helical" evidence="15">
    <location>
        <begin position="261"/>
        <end position="280"/>
    </location>
</feature>
<sequence>MDDLPQPHLISRFHLVSRVLSIAVIAVSGLVLAGWLLDVETLKTVVPGLVAMNPGGTALGFLLGGAALWVLREPITPSRQRLGIGLAGLVVLLALVRLAGYLWQFDHGPDRWLFSAKLESYAIPNRMAPNTAASFLLTGLALMTLNLKFAQICRPAEWLALGSALVSLLAIIGYAYSSVSLIGVKSYIPMALNTAICFAMLSVGILCARPSEGVMAIVSDTGAGGVMTRRLLPAALLIPFLVGWVRWWAQQLGIFDQVMGLSLFVLTNIVTFSLLIWWNAASLNRTDAELQKAKVEAEAANHAKSEFLANMSHEIRTPMNGIIGMAELLSETPLSNEQKEYLGLVQQSADSLLRLLNDILDFSKIEAGRLELEHIDFELRDCIGNAIKLFTLKADDKGIELAGRIDPTIPNRLVGDPGRLRQIIVNFVGNAMKFTERGEIVVDVNPEELSPDLAVLHISVRDTGIGIPAEKQQLVFQAFSQVDTSTTRRFGGTGLGLTISARLIEMMGGRVWLESELGVGSTFHFIIHLGVSEDQTIRRRAELSRLAGTRVLVVDDNSTNRRILRETLTQWKMEPVLAANGNQALQAIADAEQKGLPFELILLDYQMPEMNGLEFAEQLSSSTDITHSPIVMLSSAVGGLNSPRLRQCGIARYMTKPVISSELLDAVLDTMGVSTPEVAPEPEHGQISSEPPRKILLAEDGLVNQRVAIGFLEKWGHRVVLARNGQEAVEAIQREPFDLVLMDIQMPELNGYQATKAIRELEAGTDTHRFIVAMTAEAMKGDREKCLEAGMDSYVSKPFDPVDLQRVISQAPAQVLSGQDLISQADVVPVSEPKLETSQVPSSVDGDGETDNKLLDWSRTLHETGDDENMAMELAQVYVGEARKLIADMRSALKTGDAELLQRSAHTLKGSSNYFGAHKIVKMAKCLEQQAKEADFTDAAERLDVLADDSLRLAEEIKQKTNNDGTGPPT</sequence>
<dbReference type="CDD" id="cd17546">
    <property type="entry name" value="REC_hyHK_CKI1_RcsC-like"/>
    <property type="match status" value="1"/>
</dbReference>
<dbReference type="InterPro" id="IPR011006">
    <property type="entry name" value="CheY-like_superfamily"/>
</dbReference>
<dbReference type="Gene3D" id="1.20.120.160">
    <property type="entry name" value="HPT domain"/>
    <property type="match status" value="1"/>
</dbReference>
<evidence type="ECO:0000259" key="18">
    <source>
        <dbReference type="PROSITE" id="PS50894"/>
    </source>
</evidence>
<feature type="transmembrane region" description="Helical" evidence="15">
    <location>
        <begin position="83"/>
        <end position="103"/>
    </location>
</feature>
<dbReference type="InterPro" id="IPR004358">
    <property type="entry name" value="Sig_transdc_His_kin-like_C"/>
</dbReference>
<evidence type="ECO:0000313" key="20">
    <source>
        <dbReference type="Proteomes" id="UP001202961"/>
    </source>
</evidence>
<dbReference type="Gene3D" id="1.10.287.130">
    <property type="match status" value="1"/>
</dbReference>
<feature type="modified residue" description="Phosphohistidine" evidence="12">
    <location>
        <position position="906"/>
    </location>
</feature>
<dbReference type="PROSITE" id="PS50110">
    <property type="entry name" value="RESPONSE_REGULATORY"/>
    <property type="match status" value="2"/>
</dbReference>
<evidence type="ECO:0000256" key="2">
    <source>
        <dbReference type="ARBA" id="ARBA00004651"/>
    </source>
</evidence>
<evidence type="ECO:0000256" key="12">
    <source>
        <dbReference type="PROSITE-ProRule" id="PRU00110"/>
    </source>
</evidence>
<feature type="transmembrane region" description="Helical" evidence="15">
    <location>
        <begin position="188"/>
        <end position="210"/>
    </location>
</feature>
<name>A0ABT0TWV5_9BACT</name>
<evidence type="ECO:0000256" key="9">
    <source>
        <dbReference type="ARBA" id="ARBA00022989"/>
    </source>
</evidence>
<evidence type="ECO:0000256" key="8">
    <source>
        <dbReference type="ARBA" id="ARBA00022840"/>
    </source>
</evidence>
<evidence type="ECO:0000256" key="5">
    <source>
        <dbReference type="ARBA" id="ARBA00022553"/>
    </source>
</evidence>
<keyword evidence="11 15" id="KW-0472">Membrane</keyword>
<accession>A0ABT0TWV5</accession>
<evidence type="ECO:0000256" key="14">
    <source>
        <dbReference type="SAM" id="MobiDB-lite"/>
    </source>
</evidence>
<evidence type="ECO:0000256" key="7">
    <source>
        <dbReference type="ARBA" id="ARBA00022741"/>
    </source>
</evidence>
<dbReference type="SMART" id="SM00387">
    <property type="entry name" value="HATPase_c"/>
    <property type="match status" value="1"/>
</dbReference>
<gene>
    <name evidence="19" type="ORF">NB063_00490</name>
</gene>
<keyword evidence="7" id="KW-0547">Nucleotide-binding</keyword>
<dbReference type="InterPro" id="IPR005467">
    <property type="entry name" value="His_kinase_dom"/>
</dbReference>
<protein>
    <recommendedName>
        <fullName evidence="3">histidine kinase</fullName>
        <ecNumber evidence="3">2.7.13.3</ecNumber>
    </recommendedName>
</protein>
<feature type="transmembrane region" description="Helical" evidence="15">
    <location>
        <begin position="231"/>
        <end position="249"/>
    </location>
</feature>
<dbReference type="Gene3D" id="3.30.565.10">
    <property type="entry name" value="Histidine kinase-like ATPase, C-terminal domain"/>
    <property type="match status" value="1"/>
</dbReference>
<evidence type="ECO:0000256" key="4">
    <source>
        <dbReference type="ARBA" id="ARBA00022475"/>
    </source>
</evidence>
<dbReference type="PANTHER" id="PTHR45339:SF1">
    <property type="entry name" value="HYBRID SIGNAL TRANSDUCTION HISTIDINE KINASE J"/>
    <property type="match status" value="1"/>
</dbReference>
<feature type="modified residue" description="4-aspartylphosphate" evidence="13">
    <location>
        <position position="604"/>
    </location>
</feature>
<evidence type="ECO:0000256" key="13">
    <source>
        <dbReference type="PROSITE-ProRule" id="PRU00169"/>
    </source>
</evidence>
<dbReference type="InterPro" id="IPR036890">
    <property type="entry name" value="HATPase_C_sf"/>
</dbReference>
<feature type="modified residue" description="4-aspartylphosphate" evidence="13">
    <location>
        <position position="743"/>
    </location>
</feature>
<dbReference type="PROSITE" id="PS50894">
    <property type="entry name" value="HPT"/>
    <property type="match status" value="1"/>
</dbReference>
<dbReference type="PRINTS" id="PR00344">
    <property type="entry name" value="BCTRLSENSOR"/>
</dbReference>
<comment type="catalytic activity">
    <reaction evidence="1">
        <text>ATP + protein L-histidine = ADP + protein N-phospho-L-histidine.</text>
        <dbReference type="EC" id="2.7.13.3"/>
    </reaction>
</comment>
<dbReference type="EC" id="2.7.13.3" evidence="3"/>
<dbReference type="Pfam" id="PF01627">
    <property type="entry name" value="Hpt"/>
    <property type="match status" value="1"/>
</dbReference>
<feature type="transmembrane region" description="Helical" evidence="15">
    <location>
        <begin position="158"/>
        <end position="176"/>
    </location>
</feature>
<dbReference type="SUPFAM" id="SSF47226">
    <property type="entry name" value="Histidine-containing phosphotransfer domain, HPT domain"/>
    <property type="match status" value="1"/>
</dbReference>
<feature type="transmembrane region" description="Helical" evidence="15">
    <location>
        <begin position="15"/>
        <end position="37"/>
    </location>
</feature>
<dbReference type="InterPro" id="IPR003661">
    <property type="entry name" value="HisK_dim/P_dom"/>
</dbReference>
<dbReference type="CDD" id="cd00156">
    <property type="entry name" value="REC"/>
    <property type="match status" value="1"/>
</dbReference>
<dbReference type="InterPro" id="IPR008207">
    <property type="entry name" value="Sig_transdc_His_kin_Hpt_dom"/>
</dbReference>
<dbReference type="InterPro" id="IPR001789">
    <property type="entry name" value="Sig_transdc_resp-reg_receiver"/>
</dbReference>
<dbReference type="CDD" id="cd00088">
    <property type="entry name" value="HPT"/>
    <property type="match status" value="1"/>
</dbReference>
<dbReference type="InterPro" id="IPR003594">
    <property type="entry name" value="HATPase_dom"/>
</dbReference>
<evidence type="ECO:0000256" key="1">
    <source>
        <dbReference type="ARBA" id="ARBA00000085"/>
    </source>
</evidence>
<reference evidence="19 20" key="1">
    <citation type="journal article" date="2022" name="Syst. Appl. Microbiol.">
        <title>Rhodopirellula aestuarii sp. nov., a novel member of the genus Rhodopirellula isolated from brackish sediments collected in the Tagus River estuary, Portugal.</title>
        <authorList>
            <person name="Vitorino I.R."/>
            <person name="Klimek D."/>
            <person name="Calusinska M."/>
            <person name="Lobo-da-Cunha A."/>
            <person name="Vasconcelos V."/>
            <person name="Lage O.M."/>
        </authorList>
    </citation>
    <scope>NUCLEOTIDE SEQUENCE [LARGE SCALE GENOMIC DNA]</scope>
    <source>
        <strain evidence="19 20">ICT_H3.1</strain>
    </source>
</reference>
<dbReference type="RefSeq" id="WP_250926764.1">
    <property type="nucleotide sequence ID" value="NZ_JAMQBK010000002.1"/>
</dbReference>
<keyword evidence="8" id="KW-0067">ATP-binding</keyword>
<keyword evidence="5 13" id="KW-0597">Phosphoprotein</keyword>
<dbReference type="Proteomes" id="UP001202961">
    <property type="component" value="Unassembled WGS sequence"/>
</dbReference>
<dbReference type="Gene3D" id="3.40.50.2300">
    <property type="match status" value="2"/>
</dbReference>
<organism evidence="19 20">
    <name type="scientific">Aporhodopirellula aestuarii</name>
    <dbReference type="NCBI Taxonomy" id="2950107"/>
    <lineage>
        <taxon>Bacteria</taxon>
        <taxon>Pseudomonadati</taxon>
        <taxon>Planctomycetota</taxon>
        <taxon>Planctomycetia</taxon>
        <taxon>Pirellulales</taxon>
        <taxon>Pirellulaceae</taxon>
        <taxon>Aporhodopirellula</taxon>
    </lineage>
</organism>
<keyword evidence="9 15" id="KW-1133">Transmembrane helix</keyword>
<evidence type="ECO:0000256" key="15">
    <source>
        <dbReference type="SAM" id="Phobius"/>
    </source>
</evidence>
<dbReference type="SMART" id="SM00448">
    <property type="entry name" value="REC"/>
    <property type="match status" value="2"/>
</dbReference>
<evidence type="ECO:0000256" key="3">
    <source>
        <dbReference type="ARBA" id="ARBA00012438"/>
    </source>
</evidence>
<dbReference type="InterPro" id="IPR036641">
    <property type="entry name" value="HPT_dom_sf"/>
</dbReference>
<dbReference type="PROSITE" id="PS50109">
    <property type="entry name" value="HIS_KIN"/>
    <property type="match status" value="1"/>
</dbReference>
<feature type="domain" description="Histidine kinase" evidence="16">
    <location>
        <begin position="310"/>
        <end position="531"/>
    </location>
</feature>
<dbReference type="SUPFAM" id="SSF52172">
    <property type="entry name" value="CheY-like"/>
    <property type="match status" value="2"/>
</dbReference>
<proteinExistence type="predicted"/>
<evidence type="ECO:0000259" key="17">
    <source>
        <dbReference type="PROSITE" id="PS50110"/>
    </source>
</evidence>
<dbReference type="Pfam" id="PF02518">
    <property type="entry name" value="HATPase_c"/>
    <property type="match status" value="1"/>
</dbReference>
<dbReference type="SUPFAM" id="SSF47384">
    <property type="entry name" value="Homodimeric domain of signal transducing histidine kinase"/>
    <property type="match status" value="1"/>
</dbReference>
<evidence type="ECO:0000259" key="16">
    <source>
        <dbReference type="PROSITE" id="PS50109"/>
    </source>
</evidence>
<dbReference type="InterPro" id="IPR036097">
    <property type="entry name" value="HisK_dim/P_sf"/>
</dbReference>